<evidence type="ECO:0000256" key="5">
    <source>
        <dbReference type="ARBA" id="ARBA00023136"/>
    </source>
</evidence>
<dbReference type="GO" id="GO:0016020">
    <property type="term" value="C:membrane"/>
    <property type="evidence" value="ECO:0007669"/>
    <property type="project" value="UniProtKB-SubCell"/>
</dbReference>
<dbReference type="CDD" id="cd13132">
    <property type="entry name" value="MATE_eukaryotic"/>
    <property type="match status" value="1"/>
</dbReference>
<evidence type="ECO:0000256" key="1">
    <source>
        <dbReference type="ARBA" id="ARBA00004141"/>
    </source>
</evidence>
<dbReference type="NCBIfam" id="TIGR00797">
    <property type="entry name" value="matE"/>
    <property type="match status" value="1"/>
</dbReference>
<feature type="transmembrane region" description="Helical" evidence="6">
    <location>
        <begin position="162"/>
        <end position="186"/>
    </location>
</feature>
<organism evidence="7 8">
    <name type="scientific">Ziziphus jujuba var. spinosa</name>
    <dbReference type="NCBI Taxonomy" id="714518"/>
    <lineage>
        <taxon>Eukaryota</taxon>
        <taxon>Viridiplantae</taxon>
        <taxon>Streptophyta</taxon>
        <taxon>Embryophyta</taxon>
        <taxon>Tracheophyta</taxon>
        <taxon>Spermatophyta</taxon>
        <taxon>Magnoliopsida</taxon>
        <taxon>eudicotyledons</taxon>
        <taxon>Gunneridae</taxon>
        <taxon>Pentapetalae</taxon>
        <taxon>rosids</taxon>
        <taxon>fabids</taxon>
        <taxon>Rosales</taxon>
        <taxon>Rhamnaceae</taxon>
        <taxon>Paliureae</taxon>
        <taxon>Ziziphus</taxon>
    </lineage>
</organism>
<name>A0A978UZS3_ZIZJJ</name>
<dbReference type="PANTHER" id="PTHR11206">
    <property type="entry name" value="MULTIDRUG RESISTANCE PROTEIN"/>
    <property type="match status" value="1"/>
</dbReference>
<feature type="transmembrane region" description="Helical" evidence="6">
    <location>
        <begin position="357"/>
        <end position="375"/>
    </location>
</feature>
<evidence type="ECO:0000256" key="6">
    <source>
        <dbReference type="SAM" id="Phobius"/>
    </source>
</evidence>
<dbReference type="AlphaFoldDB" id="A0A978UZS3"/>
<evidence type="ECO:0000256" key="2">
    <source>
        <dbReference type="ARBA" id="ARBA00010199"/>
    </source>
</evidence>
<evidence type="ECO:0000313" key="8">
    <source>
        <dbReference type="Proteomes" id="UP000813462"/>
    </source>
</evidence>
<accession>A0A978UZS3</accession>
<dbReference type="InterPro" id="IPR045069">
    <property type="entry name" value="MATE_euk"/>
</dbReference>
<feature type="transmembrane region" description="Helical" evidence="6">
    <location>
        <begin position="381"/>
        <end position="398"/>
    </location>
</feature>
<gene>
    <name evidence="7" type="ORF">FEM48_Zijuj08G0149200</name>
</gene>
<keyword evidence="3 6" id="KW-0812">Transmembrane</keyword>
<protein>
    <recommendedName>
        <fullName evidence="9">Protein DETOXIFICATION 27-like</fullName>
    </recommendedName>
</protein>
<feature type="transmembrane region" description="Helical" evidence="6">
    <location>
        <begin position="49"/>
        <end position="70"/>
    </location>
</feature>
<evidence type="ECO:0008006" key="9">
    <source>
        <dbReference type="Google" id="ProtNLM"/>
    </source>
</evidence>
<proteinExistence type="inferred from homology"/>
<feature type="transmembrane region" description="Helical" evidence="6">
    <location>
        <begin position="328"/>
        <end position="350"/>
    </location>
</feature>
<feature type="transmembrane region" description="Helical" evidence="6">
    <location>
        <begin position="251"/>
        <end position="272"/>
    </location>
</feature>
<reference evidence="7" key="1">
    <citation type="journal article" date="2021" name="Front. Plant Sci.">
        <title>Chromosome-Scale Genome Assembly for Chinese Sour Jujube and Insights Into Its Genome Evolution and Domestication Signature.</title>
        <authorList>
            <person name="Shen L.-Y."/>
            <person name="Luo H."/>
            <person name="Wang X.-L."/>
            <person name="Wang X.-M."/>
            <person name="Qiu X.-J."/>
            <person name="Liu H."/>
            <person name="Zhou S.-S."/>
            <person name="Jia K.-H."/>
            <person name="Nie S."/>
            <person name="Bao Y.-T."/>
            <person name="Zhang R.-G."/>
            <person name="Yun Q.-Z."/>
            <person name="Chai Y.-H."/>
            <person name="Lu J.-Y."/>
            <person name="Li Y."/>
            <person name="Zhao S.-W."/>
            <person name="Mao J.-F."/>
            <person name="Jia S.-G."/>
            <person name="Mao Y.-M."/>
        </authorList>
    </citation>
    <scope>NUCLEOTIDE SEQUENCE</scope>
    <source>
        <strain evidence="7">AT0</strain>
        <tissue evidence="7">Leaf</tissue>
    </source>
</reference>
<feature type="transmembrane region" description="Helical" evidence="6">
    <location>
        <begin position="284"/>
        <end position="308"/>
    </location>
</feature>
<feature type="transmembrane region" description="Helical" evidence="6">
    <location>
        <begin position="103"/>
        <end position="123"/>
    </location>
</feature>
<dbReference type="InterPro" id="IPR002528">
    <property type="entry name" value="MATE_fam"/>
</dbReference>
<dbReference type="EMBL" id="JAEACU010000008">
    <property type="protein sequence ID" value="KAH7520489.1"/>
    <property type="molecule type" value="Genomic_DNA"/>
</dbReference>
<dbReference type="GO" id="GO:1990961">
    <property type="term" value="P:xenobiotic detoxification by transmembrane export across the plasma membrane"/>
    <property type="evidence" value="ECO:0007669"/>
    <property type="project" value="InterPro"/>
</dbReference>
<dbReference type="GO" id="GO:0015297">
    <property type="term" value="F:antiporter activity"/>
    <property type="evidence" value="ECO:0007669"/>
    <property type="project" value="InterPro"/>
</dbReference>
<sequence length="402" mass="43401">MPGIGEQANVPLLEGDIASTIPVSVEDGDEDNEEDQLLSWRVWKESKKLWHIAGPTIFGLLASYCTLVITQAFAGHLGSLDLAAISLAFYVIVNFNFDLAEAAGVASMCLIPFHISFAIQFPLQRFLQSQLKTGVIAWVSLAALIVHVTVSWLFVYRLELGLVGTAISLNFAMWVMVIGLSGYTFCGGCPLTWSGFSVQAFSGLWEFIKLSVASGVMLCLESWYSTLVLLVTGSLKNAETAVDALSICMSINGWEMMISFGFFGATGVRVANELGAGNGRAAKFATKVSVVTSATIGFTLALLIVILHNDIALIFSSSKLILQEVNKLSVLLAIAILLNSVQPVLSGVAVGSGWQSYVAYINLGCYYLIGLPLGYVMGWEFHKGVMVCIFIIIIQNWLKSHG</sequence>
<evidence type="ECO:0000313" key="7">
    <source>
        <dbReference type="EMBL" id="KAH7520489.1"/>
    </source>
</evidence>
<feature type="transmembrane region" description="Helical" evidence="6">
    <location>
        <begin position="207"/>
        <end position="231"/>
    </location>
</feature>
<keyword evidence="4 6" id="KW-1133">Transmembrane helix</keyword>
<evidence type="ECO:0000256" key="3">
    <source>
        <dbReference type="ARBA" id="ARBA00022692"/>
    </source>
</evidence>
<comment type="similarity">
    <text evidence="2">Belongs to the multi antimicrobial extrusion (MATE) (TC 2.A.66.1) family.</text>
</comment>
<feature type="transmembrane region" description="Helical" evidence="6">
    <location>
        <begin position="135"/>
        <end position="156"/>
    </location>
</feature>
<dbReference type="Pfam" id="PF01554">
    <property type="entry name" value="MatE"/>
    <property type="match status" value="1"/>
</dbReference>
<feature type="transmembrane region" description="Helical" evidence="6">
    <location>
        <begin position="77"/>
        <end position="97"/>
    </location>
</feature>
<evidence type="ECO:0000256" key="4">
    <source>
        <dbReference type="ARBA" id="ARBA00022989"/>
    </source>
</evidence>
<dbReference type="GO" id="GO:0042910">
    <property type="term" value="F:xenobiotic transmembrane transporter activity"/>
    <property type="evidence" value="ECO:0007669"/>
    <property type="project" value="InterPro"/>
</dbReference>
<dbReference type="Proteomes" id="UP000813462">
    <property type="component" value="Unassembled WGS sequence"/>
</dbReference>
<comment type="caution">
    <text evidence="7">The sequence shown here is derived from an EMBL/GenBank/DDBJ whole genome shotgun (WGS) entry which is preliminary data.</text>
</comment>
<keyword evidence="5 6" id="KW-0472">Membrane</keyword>
<comment type="subcellular location">
    <subcellularLocation>
        <location evidence="1">Membrane</location>
        <topology evidence="1">Multi-pass membrane protein</topology>
    </subcellularLocation>
</comment>